<reference evidence="8" key="2">
    <citation type="submission" date="2018-03" db="EMBL/GenBank/DDBJ databases">
        <authorList>
            <person name="Naushad S."/>
        </authorList>
    </citation>
    <scope>NUCLEOTIDE SEQUENCE</scope>
    <source>
        <strain evidence="7">SNUC 1084</strain>
        <strain evidence="8">SNUC 1231</strain>
    </source>
</reference>
<dbReference type="AlphaFoldDB" id="A0A9Q6HN66"/>
<dbReference type="InterPro" id="IPR005475">
    <property type="entry name" value="Transketolase-like_Pyr-bd"/>
</dbReference>
<evidence type="ECO:0000313" key="10">
    <source>
        <dbReference type="Proteomes" id="UP000241960"/>
    </source>
</evidence>
<comment type="caution">
    <text evidence="8">The sequence shown here is derived from an EMBL/GenBank/DDBJ whole genome shotgun (WGS) entry which is preliminary data.</text>
</comment>
<evidence type="ECO:0000256" key="5">
    <source>
        <dbReference type="ARBA" id="ARBA00023052"/>
    </source>
</evidence>
<dbReference type="Proteomes" id="UP000240859">
    <property type="component" value="Unassembled WGS sequence"/>
</dbReference>
<dbReference type="CDD" id="cd07033">
    <property type="entry name" value="TPP_PYR_DXS_TK_like"/>
    <property type="match status" value="1"/>
</dbReference>
<dbReference type="Pfam" id="PF02779">
    <property type="entry name" value="Transket_pyr"/>
    <property type="match status" value="1"/>
</dbReference>
<dbReference type="Proteomes" id="UP000241960">
    <property type="component" value="Unassembled WGS sequence"/>
</dbReference>
<dbReference type="EMBL" id="PZFQ01000031">
    <property type="protein sequence ID" value="PTI74884.1"/>
    <property type="molecule type" value="Genomic_DNA"/>
</dbReference>
<evidence type="ECO:0000259" key="6">
    <source>
        <dbReference type="SMART" id="SM00861"/>
    </source>
</evidence>
<evidence type="ECO:0000256" key="1">
    <source>
        <dbReference type="ARBA" id="ARBA00001964"/>
    </source>
</evidence>
<dbReference type="InterPro" id="IPR009014">
    <property type="entry name" value="Transketo_C/PFOR_II"/>
</dbReference>
<sequence>MNLIKSKEGKATREAFGDEILELGKENENIVVVDADIGGSCKTGKFMKELPKQHINVGIAEQNAAGMAAGLSTTGKIPFVSTYAVFGSLRMAEQVRQEICYPNLNVKIACSHGGLTPATDGGSHQAIEDMGVLRTFPNMKVIMGADYHSSRKLIKAASEIYGPVYLRFTRGPIPIIYNEDEEFEIGKAKHLKKGEDIAIIANGDTLNLAIEASEILENQGISVNLLDMHTLKPIDREAILECIKIGKIITVEDHNVINGLGSAVSDVVAEEGSARVKKIGVQDQFGQSAPYEKLLEINGITVENIITTAKSLIENRGDVKNV</sequence>
<evidence type="ECO:0000256" key="2">
    <source>
        <dbReference type="ARBA" id="ARBA00007131"/>
    </source>
</evidence>
<evidence type="ECO:0000313" key="8">
    <source>
        <dbReference type="EMBL" id="PTI74884.1"/>
    </source>
</evidence>
<dbReference type="SUPFAM" id="SSF52518">
    <property type="entry name" value="Thiamin diphosphate-binding fold (THDP-binding)"/>
    <property type="match status" value="1"/>
</dbReference>
<dbReference type="InterPro" id="IPR029061">
    <property type="entry name" value="THDP-binding"/>
</dbReference>
<evidence type="ECO:0000313" key="9">
    <source>
        <dbReference type="Proteomes" id="UP000240859"/>
    </source>
</evidence>
<name>A0A9Q6HN66_9STAP</name>
<accession>A0A9Q6HN66</accession>
<dbReference type="Gene3D" id="3.40.50.920">
    <property type="match status" value="1"/>
</dbReference>
<comment type="cofactor">
    <cofactor evidence="1">
        <name>thiamine diphosphate</name>
        <dbReference type="ChEBI" id="CHEBI:58937"/>
    </cofactor>
</comment>
<keyword evidence="9" id="KW-1185">Reference proteome</keyword>
<dbReference type="EMBL" id="PZFR01000026">
    <property type="protein sequence ID" value="PTI69144.1"/>
    <property type="molecule type" value="Genomic_DNA"/>
</dbReference>
<proteinExistence type="inferred from homology"/>
<dbReference type="SMART" id="SM00861">
    <property type="entry name" value="Transket_pyr"/>
    <property type="match status" value="1"/>
</dbReference>
<protein>
    <recommendedName>
        <fullName evidence="4">Pyruvate dehydrogenase E1 component subunit beta</fullName>
    </recommendedName>
</protein>
<evidence type="ECO:0000313" key="7">
    <source>
        <dbReference type="EMBL" id="PTI69144.1"/>
    </source>
</evidence>
<evidence type="ECO:0000256" key="4">
    <source>
        <dbReference type="ARBA" id="ARBA00016138"/>
    </source>
</evidence>
<feature type="domain" description="Transketolase-like pyrimidine-binding" evidence="6">
    <location>
        <begin position="10"/>
        <end position="175"/>
    </location>
</feature>
<dbReference type="RefSeq" id="WP_107545188.1">
    <property type="nucleotide sequence ID" value="NZ_JAMWKX010000002.1"/>
</dbReference>
<reference evidence="9 10" key="1">
    <citation type="journal article" date="2016" name="Front. Microbiol.">
        <title>Comprehensive Phylogenetic Analysis of Bovine Non-aureus Staphylococci Species Based on Whole-Genome Sequencing.</title>
        <authorList>
            <person name="Naushad S."/>
            <person name="Barkema H.W."/>
            <person name="Luby C."/>
            <person name="Condas L.A."/>
            <person name="Nobrega D.B."/>
            <person name="Carson D.A."/>
            <person name="De Buck J."/>
        </authorList>
    </citation>
    <scope>NUCLEOTIDE SEQUENCE [LARGE SCALE GENOMIC DNA]</scope>
    <source>
        <strain evidence="7 9">SNUC 1084</strain>
        <strain evidence="8 10">SNUC 1231</strain>
    </source>
</reference>
<dbReference type="SUPFAM" id="SSF52922">
    <property type="entry name" value="TK C-terminal domain-like"/>
    <property type="match status" value="1"/>
</dbReference>
<dbReference type="Gene3D" id="3.40.50.970">
    <property type="match status" value="1"/>
</dbReference>
<evidence type="ECO:0000256" key="3">
    <source>
        <dbReference type="ARBA" id="ARBA00011870"/>
    </source>
</evidence>
<organism evidence="8 10">
    <name type="scientific">Staphylococcus succinus</name>
    <dbReference type="NCBI Taxonomy" id="61015"/>
    <lineage>
        <taxon>Bacteria</taxon>
        <taxon>Bacillati</taxon>
        <taxon>Bacillota</taxon>
        <taxon>Bacilli</taxon>
        <taxon>Bacillales</taxon>
        <taxon>Staphylococcaceae</taxon>
        <taxon>Staphylococcus</taxon>
    </lineage>
</organism>
<comment type="subunit">
    <text evidence="3">Heterodimer of an alpha and a beta chain.</text>
</comment>
<dbReference type="PANTHER" id="PTHR43825">
    <property type="entry name" value="PYRUVATE DEHYDROGENASE E1 COMPONENT"/>
    <property type="match status" value="1"/>
</dbReference>
<dbReference type="Pfam" id="PF02780">
    <property type="entry name" value="Transketolase_C"/>
    <property type="match status" value="1"/>
</dbReference>
<gene>
    <name evidence="7" type="ORF">BU057_06225</name>
    <name evidence="8" type="ORF">BU058_09415</name>
</gene>
<dbReference type="InterPro" id="IPR051157">
    <property type="entry name" value="PDH/Transketolase"/>
</dbReference>
<dbReference type="FunFam" id="3.40.50.970:FF:000129">
    <property type="entry name" value="Transketolase"/>
    <property type="match status" value="1"/>
</dbReference>
<comment type="similarity">
    <text evidence="2">Belongs to the transketolase family.</text>
</comment>
<keyword evidence="5" id="KW-0786">Thiamine pyrophosphate</keyword>
<dbReference type="InterPro" id="IPR033248">
    <property type="entry name" value="Transketolase_C"/>
</dbReference>
<dbReference type="PANTHER" id="PTHR43825:SF1">
    <property type="entry name" value="TRANSKETOLASE-LIKE PYRIMIDINE-BINDING DOMAIN-CONTAINING PROTEIN"/>
    <property type="match status" value="1"/>
</dbReference>